<dbReference type="GO" id="GO:0032153">
    <property type="term" value="C:cell division site"/>
    <property type="evidence" value="ECO:0007669"/>
    <property type="project" value="TreeGrafter"/>
</dbReference>
<dbReference type="GO" id="GO:0009252">
    <property type="term" value="P:peptidoglycan biosynthetic process"/>
    <property type="evidence" value="ECO:0007669"/>
    <property type="project" value="UniProtKB-KW"/>
</dbReference>
<evidence type="ECO:0000256" key="6">
    <source>
        <dbReference type="ARBA" id="ARBA00022984"/>
    </source>
</evidence>
<dbReference type="GO" id="GO:0051301">
    <property type="term" value="P:cell division"/>
    <property type="evidence" value="ECO:0007669"/>
    <property type="project" value="UniProtKB-KW"/>
</dbReference>
<dbReference type="InterPro" id="IPR001182">
    <property type="entry name" value="FtsW/RodA"/>
</dbReference>
<feature type="transmembrane region" description="Helical" evidence="18">
    <location>
        <begin position="362"/>
        <end position="383"/>
    </location>
</feature>
<feature type="transmembrane region" description="Helical" evidence="18">
    <location>
        <begin position="37"/>
        <end position="58"/>
    </location>
</feature>
<feature type="transmembrane region" description="Helical" evidence="18">
    <location>
        <begin position="178"/>
        <end position="199"/>
    </location>
</feature>
<keyword evidence="2" id="KW-0328">Glycosyltransferase</keyword>
<feature type="transmembrane region" description="Helical" evidence="18">
    <location>
        <begin position="315"/>
        <end position="341"/>
    </location>
</feature>
<evidence type="ECO:0000256" key="17">
    <source>
        <dbReference type="SAM" id="MobiDB-lite"/>
    </source>
</evidence>
<evidence type="ECO:0000313" key="19">
    <source>
        <dbReference type="EMBL" id="MDQ0365844.1"/>
    </source>
</evidence>
<evidence type="ECO:0000256" key="18">
    <source>
        <dbReference type="SAM" id="Phobius"/>
    </source>
</evidence>
<accession>A0AAE3VY09</accession>
<evidence type="ECO:0000256" key="15">
    <source>
        <dbReference type="ARBA" id="ARBA00049902"/>
    </source>
</evidence>
<keyword evidence="20" id="KW-1185">Reference proteome</keyword>
<feature type="transmembrane region" description="Helical" evidence="18">
    <location>
        <begin position="102"/>
        <end position="123"/>
    </location>
</feature>
<keyword evidence="6" id="KW-0573">Peptidoglycan synthesis</keyword>
<keyword evidence="7 18" id="KW-1133">Transmembrane helix</keyword>
<dbReference type="GO" id="GO:0008955">
    <property type="term" value="F:peptidoglycan glycosyltransferase activity"/>
    <property type="evidence" value="ECO:0007669"/>
    <property type="project" value="UniProtKB-EC"/>
</dbReference>
<evidence type="ECO:0000256" key="16">
    <source>
        <dbReference type="ARBA" id="ARBA00049966"/>
    </source>
</evidence>
<keyword evidence="5" id="KW-0133">Cell shape</keyword>
<evidence type="ECO:0000256" key="1">
    <source>
        <dbReference type="ARBA" id="ARBA00004141"/>
    </source>
</evidence>
<evidence type="ECO:0000256" key="5">
    <source>
        <dbReference type="ARBA" id="ARBA00022960"/>
    </source>
</evidence>
<comment type="subcellular location">
    <subcellularLocation>
        <location evidence="1">Membrane</location>
        <topology evidence="1">Multi-pass membrane protein</topology>
    </subcellularLocation>
</comment>
<comment type="caution">
    <text evidence="19">The sequence shown here is derived from an EMBL/GenBank/DDBJ whole genome shotgun (WGS) entry which is preliminary data.</text>
</comment>
<reference evidence="19 20" key="1">
    <citation type="submission" date="2023-07" db="EMBL/GenBank/DDBJ databases">
        <title>Sequencing the genomes of 1000 actinobacteria strains.</title>
        <authorList>
            <person name="Klenk H.-P."/>
        </authorList>
    </citation>
    <scope>NUCLEOTIDE SEQUENCE [LARGE SCALE GENOMIC DNA]</scope>
    <source>
        <strain evidence="19 20">DSM 44709</strain>
    </source>
</reference>
<evidence type="ECO:0000256" key="4">
    <source>
        <dbReference type="ARBA" id="ARBA00022692"/>
    </source>
</evidence>
<evidence type="ECO:0000256" key="8">
    <source>
        <dbReference type="ARBA" id="ARBA00023136"/>
    </source>
</evidence>
<dbReference type="PANTHER" id="PTHR30474">
    <property type="entry name" value="CELL CYCLE PROTEIN"/>
    <property type="match status" value="1"/>
</dbReference>
<evidence type="ECO:0000256" key="14">
    <source>
        <dbReference type="ARBA" id="ARBA00044770"/>
    </source>
</evidence>
<comment type="catalytic activity">
    <reaction evidence="15">
        <text>[GlcNAc-(1-&gt;4)-Mur2Ac(oyl-L-Ala-gamma-D-Glu-L-Lys-D-Ala-D-Ala)](n)-di-trans,octa-cis-undecaprenyl diphosphate + beta-D-GlcNAc-(1-&gt;4)-Mur2Ac(oyl-L-Ala-gamma-D-Glu-L-Lys-D-Ala-D-Ala)-di-trans,octa-cis-undecaprenyl diphosphate = [GlcNAc-(1-&gt;4)-Mur2Ac(oyl-L-Ala-gamma-D-Glu-L-Lys-D-Ala-D-Ala)](n+1)-di-trans,octa-cis-undecaprenyl diphosphate + di-trans,octa-cis-undecaprenyl diphosphate + H(+)</text>
        <dbReference type="Rhea" id="RHEA:23708"/>
        <dbReference type="Rhea" id="RHEA-COMP:9602"/>
        <dbReference type="Rhea" id="RHEA-COMP:9603"/>
        <dbReference type="ChEBI" id="CHEBI:15378"/>
        <dbReference type="ChEBI" id="CHEBI:58405"/>
        <dbReference type="ChEBI" id="CHEBI:60033"/>
        <dbReference type="ChEBI" id="CHEBI:78435"/>
        <dbReference type="EC" id="2.4.99.28"/>
    </reaction>
</comment>
<keyword evidence="3" id="KW-0808">Transferase</keyword>
<feature type="region of interest" description="Disordered" evidence="17">
    <location>
        <begin position="445"/>
        <end position="491"/>
    </location>
</feature>
<evidence type="ECO:0000256" key="13">
    <source>
        <dbReference type="ARBA" id="ARBA00041418"/>
    </source>
</evidence>
<dbReference type="EC" id="2.4.99.28" evidence="14"/>
<comment type="function">
    <text evidence="16">Peptidoglycan polymerase that is essential for cell division.</text>
</comment>
<feature type="transmembrane region" description="Helical" evidence="18">
    <location>
        <begin position="205"/>
        <end position="221"/>
    </location>
</feature>
<keyword evidence="4 18" id="KW-0812">Transmembrane</keyword>
<protein>
    <recommendedName>
        <fullName evidence="12">Probable peptidoglycan glycosyltransferase FtsW</fullName>
        <ecNumber evidence="14">2.4.99.28</ecNumber>
    </recommendedName>
    <alternativeName>
        <fullName evidence="13">Cell division protein FtsW</fullName>
    </alternativeName>
    <alternativeName>
        <fullName evidence="10">Cell wall polymerase</fullName>
    </alternativeName>
    <alternativeName>
        <fullName evidence="9">Peptidoglycan polymerase</fullName>
    </alternativeName>
</protein>
<evidence type="ECO:0000256" key="12">
    <source>
        <dbReference type="ARBA" id="ARBA00041185"/>
    </source>
</evidence>
<dbReference type="GO" id="GO:0005886">
    <property type="term" value="C:plasma membrane"/>
    <property type="evidence" value="ECO:0007669"/>
    <property type="project" value="TreeGrafter"/>
</dbReference>
<dbReference type="GO" id="GO:0015648">
    <property type="term" value="F:lipid-linked peptidoglycan transporter activity"/>
    <property type="evidence" value="ECO:0007669"/>
    <property type="project" value="TreeGrafter"/>
</dbReference>
<comment type="similarity">
    <text evidence="11">Belongs to the SEDS family. FtsW subfamily.</text>
</comment>
<evidence type="ECO:0000256" key="2">
    <source>
        <dbReference type="ARBA" id="ARBA00022676"/>
    </source>
</evidence>
<proteinExistence type="inferred from homology"/>
<dbReference type="RefSeq" id="WP_307238728.1">
    <property type="nucleotide sequence ID" value="NZ_JAUSUZ010000001.1"/>
</dbReference>
<dbReference type="Pfam" id="PF01098">
    <property type="entry name" value="FTSW_RODA_SPOVE"/>
    <property type="match status" value="1"/>
</dbReference>
<evidence type="ECO:0000256" key="11">
    <source>
        <dbReference type="ARBA" id="ARBA00038053"/>
    </source>
</evidence>
<evidence type="ECO:0000256" key="10">
    <source>
        <dbReference type="ARBA" id="ARBA00033270"/>
    </source>
</evidence>
<sequence>MADGVSEAKAAAPRAGVDLGGGLAALRGLLARPLASYYLLLASSGLLLVIGLTMVFSATSVRAYAENGNAFAMISKQALFALIGLIAFWAVQRLPATTLRQVGFPVMVVSLILLAILDLLVVLDGFGVIASPKIGPVSANLLWLYIGPVQFQPSELAKFGLVLWGADMIARKGAAMGWWRELSMPLGPAVGLLFVLVGYNDTGTMLPLLGIVVGLLWTAGVRLRVFAALSLVGLGGIGLLIAAASQGAGSGEAGAPNYRLDRITSFLASPEECAQAGCYQMMQARYAIADGGWFGTGLGKSSLKWGWLPSEHNDFIFAVIAEELGVVGCAVVLALFAVLAYTGYRIARRVQDPFRRLAAASITTWLVIQTIVNVGGVVGLLPITGLPLPFISDGGSALVVTLAAIGVLASFARAEPDAARALNARPPARWVRLLWAPLPPLPPAAREPEAPVARRATTRVPAGQERQAARLARAATRDRVTRLRGGPERRG</sequence>
<feature type="transmembrane region" description="Helical" evidence="18">
    <location>
        <begin position="395"/>
        <end position="412"/>
    </location>
</feature>
<feature type="compositionally biased region" description="Basic and acidic residues" evidence="17">
    <location>
        <begin position="475"/>
        <end position="491"/>
    </location>
</feature>
<feature type="transmembrane region" description="Helical" evidence="18">
    <location>
        <begin position="228"/>
        <end position="248"/>
    </location>
</feature>
<organism evidence="19 20">
    <name type="scientific">Catenuloplanes indicus</name>
    <dbReference type="NCBI Taxonomy" id="137267"/>
    <lineage>
        <taxon>Bacteria</taxon>
        <taxon>Bacillati</taxon>
        <taxon>Actinomycetota</taxon>
        <taxon>Actinomycetes</taxon>
        <taxon>Micromonosporales</taxon>
        <taxon>Micromonosporaceae</taxon>
        <taxon>Catenuloplanes</taxon>
    </lineage>
</organism>
<keyword evidence="19" id="KW-0132">Cell division</keyword>
<name>A0AAE3VY09_9ACTN</name>
<dbReference type="Proteomes" id="UP001240236">
    <property type="component" value="Unassembled WGS sequence"/>
</dbReference>
<dbReference type="AlphaFoldDB" id="A0AAE3VY09"/>
<evidence type="ECO:0000256" key="3">
    <source>
        <dbReference type="ARBA" id="ARBA00022679"/>
    </source>
</evidence>
<keyword evidence="8 18" id="KW-0472">Membrane</keyword>
<evidence type="ECO:0000256" key="9">
    <source>
        <dbReference type="ARBA" id="ARBA00032370"/>
    </source>
</evidence>
<dbReference type="GO" id="GO:0008360">
    <property type="term" value="P:regulation of cell shape"/>
    <property type="evidence" value="ECO:0007669"/>
    <property type="project" value="UniProtKB-KW"/>
</dbReference>
<evidence type="ECO:0000256" key="7">
    <source>
        <dbReference type="ARBA" id="ARBA00022989"/>
    </source>
</evidence>
<keyword evidence="19" id="KW-0131">Cell cycle</keyword>
<feature type="transmembrane region" description="Helical" evidence="18">
    <location>
        <begin position="70"/>
        <end position="90"/>
    </location>
</feature>
<dbReference type="PANTHER" id="PTHR30474:SF2">
    <property type="entry name" value="PEPTIDOGLYCAN GLYCOSYLTRANSFERASE FTSW-RELATED"/>
    <property type="match status" value="1"/>
</dbReference>
<dbReference type="EMBL" id="JAUSUZ010000001">
    <property type="protein sequence ID" value="MDQ0365844.1"/>
    <property type="molecule type" value="Genomic_DNA"/>
</dbReference>
<evidence type="ECO:0000313" key="20">
    <source>
        <dbReference type="Proteomes" id="UP001240236"/>
    </source>
</evidence>
<gene>
    <name evidence="19" type="ORF">J2S42_002513</name>
</gene>